<evidence type="ECO:0000259" key="10">
    <source>
        <dbReference type="Pfam" id="PF21093"/>
    </source>
</evidence>
<evidence type="ECO:0000256" key="3">
    <source>
        <dbReference type="ARBA" id="ARBA00022816"/>
    </source>
</evidence>
<name>N1QMC4_SPHMS</name>
<dbReference type="PANTHER" id="PTHR31431:SF1">
    <property type="entry name" value="NUCLEOPORIN NUP188"/>
    <property type="match status" value="1"/>
</dbReference>
<dbReference type="HOGENOM" id="CLU_001029_0_0_1"/>
<dbReference type="GO" id="GO:0051028">
    <property type="term" value="P:mRNA transport"/>
    <property type="evidence" value="ECO:0007669"/>
    <property type="project" value="UniProtKB-KW"/>
</dbReference>
<evidence type="ECO:0000313" key="11">
    <source>
        <dbReference type="EMBL" id="EMF17063.1"/>
    </source>
</evidence>
<reference evidence="11 12" key="1">
    <citation type="journal article" date="2012" name="PLoS Pathog.">
        <title>Diverse lifestyles and strategies of plant pathogenesis encoded in the genomes of eighteen Dothideomycetes fungi.</title>
        <authorList>
            <person name="Ohm R.A."/>
            <person name="Feau N."/>
            <person name="Henrissat B."/>
            <person name="Schoch C.L."/>
            <person name="Horwitz B.A."/>
            <person name="Barry K.W."/>
            <person name="Condon B.J."/>
            <person name="Copeland A.C."/>
            <person name="Dhillon B."/>
            <person name="Glaser F."/>
            <person name="Hesse C.N."/>
            <person name="Kosti I."/>
            <person name="LaButti K."/>
            <person name="Lindquist E.A."/>
            <person name="Lucas S."/>
            <person name="Salamov A.A."/>
            <person name="Bradshaw R.E."/>
            <person name="Ciuffetti L."/>
            <person name="Hamelin R.C."/>
            <person name="Kema G.H.J."/>
            <person name="Lawrence C."/>
            <person name="Scott J.A."/>
            <person name="Spatafora J.W."/>
            <person name="Turgeon B.G."/>
            <person name="de Wit P.J.G.M."/>
            <person name="Zhong S."/>
            <person name="Goodwin S.B."/>
            <person name="Grigoriev I.V."/>
        </authorList>
    </citation>
    <scope>NUCLEOTIDE SEQUENCE [LARGE SCALE GENOMIC DNA]</scope>
    <source>
        <strain evidence="11 12">SO2202</strain>
    </source>
</reference>
<keyword evidence="2" id="KW-0813">Transport</keyword>
<dbReference type="OrthoDB" id="102511at2759"/>
<dbReference type="GO" id="GO:0044611">
    <property type="term" value="C:nuclear pore inner ring"/>
    <property type="evidence" value="ECO:0007669"/>
    <property type="project" value="TreeGrafter"/>
</dbReference>
<dbReference type="InterPro" id="IPR048883">
    <property type="entry name" value="Nup188_N-subdom_III"/>
</dbReference>
<dbReference type="GO" id="GO:0017056">
    <property type="term" value="F:structural constituent of nuclear pore"/>
    <property type="evidence" value="ECO:0007669"/>
    <property type="project" value="InterPro"/>
</dbReference>
<keyword evidence="4" id="KW-0653">Protein transport</keyword>
<accession>N1QMC4</accession>
<dbReference type="RefSeq" id="XP_016765184.1">
    <property type="nucleotide sequence ID" value="XM_016909423.1"/>
</dbReference>
<dbReference type="Pfam" id="PF21093">
    <property type="entry name" value="Nup188_N-subdom_III"/>
    <property type="match status" value="1"/>
</dbReference>
<evidence type="ECO:0000256" key="2">
    <source>
        <dbReference type="ARBA" id="ARBA00022448"/>
    </source>
</evidence>
<evidence type="ECO:0000256" key="8">
    <source>
        <dbReference type="SAM" id="MobiDB-lite"/>
    </source>
</evidence>
<protein>
    <submittedName>
        <fullName evidence="11">Uncharacterized protein</fullName>
    </submittedName>
</protein>
<evidence type="ECO:0000256" key="1">
    <source>
        <dbReference type="ARBA" id="ARBA00004567"/>
    </source>
</evidence>
<evidence type="ECO:0000259" key="9">
    <source>
        <dbReference type="Pfam" id="PF18378"/>
    </source>
</evidence>
<feature type="region of interest" description="Disordered" evidence="8">
    <location>
        <begin position="415"/>
        <end position="437"/>
    </location>
</feature>
<dbReference type="STRING" id="692275.N1QMC4"/>
<comment type="subcellular location">
    <subcellularLocation>
        <location evidence="1">Nucleus</location>
        <location evidence="1">Nuclear pore complex</location>
    </subcellularLocation>
</comment>
<dbReference type="eggNOG" id="ENOG502QQFV">
    <property type="taxonomic scope" value="Eukaryota"/>
</dbReference>
<keyword evidence="7" id="KW-0539">Nucleus</keyword>
<dbReference type="GO" id="GO:0006606">
    <property type="term" value="P:protein import into nucleus"/>
    <property type="evidence" value="ECO:0007669"/>
    <property type="project" value="TreeGrafter"/>
</dbReference>
<evidence type="ECO:0000256" key="4">
    <source>
        <dbReference type="ARBA" id="ARBA00022927"/>
    </source>
</evidence>
<dbReference type="PANTHER" id="PTHR31431">
    <property type="entry name" value="NUCLEOPORIN NUP188 HOMOLOG"/>
    <property type="match status" value="1"/>
</dbReference>
<dbReference type="OMA" id="HSWKFFA"/>
<dbReference type="InterPro" id="IPR044840">
    <property type="entry name" value="Nup188"/>
</dbReference>
<dbReference type="Proteomes" id="UP000016931">
    <property type="component" value="Unassembled WGS sequence"/>
</dbReference>
<feature type="domain" description="Nucleoporin Nup188 N-terminal subdomain III" evidence="10">
    <location>
        <begin position="728"/>
        <end position="1137"/>
    </location>
</feature>
<gene>
    <name evidence="11" type="ORF">SEPMUDRAFT_57097</name>
</gene>
<keyword evidence="5" id="KW-0811">Translocation</keyword>
<organism evidence="11 12">
    <name type="scientific">Sphaerulina musiva (strain SO2202)</name>
    <name type="common">Poplar stem canker fungus</name>
    <name type="synonym">Septoria musiva</name>
    <dbReference type="NCBI Taxonomy" id="692275"/>
    <lineage>
        <taxon>Eukaryota</taxon>
        <taxon>Fungi</taxon>
        <taxon>Dikarya</taxon>
        <taxon>Ascomycota</taxon>
        <taxon>Pezizomycotina</taxon>
        <taxon>Dothideomycetes</taxon>
        <taxon>Dothideomycetidae</taxon>
        <taxon>Mycosphaerellales</taxon>
        <taxon>Mycosphaerellaceae</taxon>
        <taxon>Sphaerulina</taxon>
    </lineage>
</organism>
<dbReference type="InterPro" id="IPR041634">
    <property type="entry name" value="Nup188_C"/>
</dbReference>
<dbReference type="EMBL" id="KB456260">
    <property type="protein sequence ID" value="EMF17063.1"/>
    <property type="molecule type" value="Genomic_DNA"/>
</dbReference>
<keyword evidence="3" id="KW-0509">mRNA transport</keyword>
<evidence type="ECO:0000256" key="5">
    <source>
        <dbReference type="ARBA" id="ARBA00023010"/>
    </source>
</evidence>
<dbReference type="Pfam" id="PF18378">
    <property type="entry name" value="Nup188_C"/>
    <property type="match status" value="1"/>
</dbReference>
<feature type="domain" description="Nuclear pore protein Nup188 C-terminal" evidence="9">
    <location>
        <begin position="1439"/>
        <end position="1804"/>
    </location>
</feature>
<dbReference type="Gene3D" id="1.25.10.70">
    <property type="match status" value="1"/>
</dbReference>
<evidence type="ECO:0000256" key="7">
    <source>
        <dbReference type="ARBA" id="ARBA00023242"/>
    </source>
</evidence>
<dbReference type="GO" id="GO:0006405">
    <property type="term" value="P:RNA export from nucleus"/>
    <property type="evidence" value="ECO:0007669"/>
    <property type="project" value="TreeGrafter"/>
</dbReference>
<proteinExistence type="predicted"/>
<keyword evidence="6" id="KW-0906">Nuclear pore complex</keyword>
<evidence type="ECO:0000256" key="6">
    <source>
        <dbReference type="ARBA" id="ARBA00023132"/>
    </source>
</evidence>
<sequence>MSSSYFPALDQYLAGETPLISWRTAYRALCDEAAALDNSSLHAFFTDDHTVALLANALSPYAPPSARTAGEFDTKTAPIHAAQPKNGAYKLDEIKEDAKWLSRELHVEELAALRIAMIECQERPADQLMNAACNGTSVLEEVIAMPASTASNGPARPALTFADQQVRRHRLLLVYLSESNHMLRLSADLMSRCAVSKSIVREQPAAASWIDQIAAKVTDTMCPKNGRNEAEAFIAKCISKLDSVLERGDASTSWPKVFADDTKAPGYVDSLRYELTHTLRLLLAALYQYDGIPSASALLSWFALMEKHFFLQGNKHLLPLDLDVPRLLLSIVSVEMMKLQLAIGEIMQAADVDTPTLTGSHYLNDEESLRSLNLILHRVSLRGNNIAAPAILAWSIITSVIRDIALSHRDQREFRNEHGPDDTVEGLARRASRRGSRNEPLSRFEKLYFKLQSSELDGDVRDDLPRNFLLRSVDHLRVFRLIATLATVITTTYSSDAEASTALFCKEALFDLTRESLSFVQYDEEVFEAVLSLLTPAEHCPVSKQQTTVLAKKLLADYALLRPAFLDQALARFPYELSPLVRLGTLLANAQGDAQEPEGIAGILHRLRTFTLQVPAEFRSYELIDEVDDNNAMRLLEALPIITRRDAAAGVQQLLLMQDSTDAETPEQYVPAETTGNIIREKRPMVFMLNHDSSGLEYLSALLFTFTKGSQVSCAAEQATLDLYAAAEIIALFTSLLAACLDQSDGATTARELMAKFDAGLGNSHDIISIIADLFESELLAHIEQVAEDGSLPVVAAAAEFLNIIIRISPERVWSIVAKSSLLGLATGAISLVAVVNGSEVQLGQYRFLQACVEMQSLLLQDALAGLAKRNARTSEVVKTTRFSLKTKQDSLDATPARTMSVVLNAYQKVLLDAYQSFSDWKWEDLSQRCRLTVTLLKSFSDMLRSTYGLNVAKAVSRRLTFVIAPAANSIVDTCASKTGSNPMASTLRRILQETLPIADDATPVQIRQLLIEQARAVFGFLVILLRVVKHRSYRLASSILQNMPALASLLATEHAIKADLFTLFEELVSAVGAGDEDPPSILAQFDTDAAQAFLQVVTQLDRPLCELQVERNAWDFLAVVMDSRQQWFAIYLLTGRLPKSRAHRCHEEEIKGKPILAHVLSQLASIEDLQPQRAIGMLRFVAIAQQTWAWATNEVRSHTDFLTNTMSWLGSLRGPPRNPTPDASITSAREHEMAAHLCDIFAVNLHAGLEIGDRTVLKLLVTKLDFLRDRGARVDEWNKSLHRSLETNLARSFPAIDLSDFMRTSVNPAPYGRSYVYDTDIATIIFQHNRAWDGATADQGFADEFGRANANLSLLHAQATLLKSWKTLATTLCDCAEQDPSLPLELAKVVEQCLVASVEPQLDQPGMADAMHMRLELAFVLTSKLVALKTEDDAMKRLLPAAWTLVATFPADYDIATLPEELRYYRQLLQVLYLTILPHSYVAKTRADGEMHSLSPQTASILVNIVGKVIAPGFKALCSNLHGNVELALPADFALLTALLQAILAVPGINSIQTLLSDVVVGSNIIRGALSLYSWADRLSSEDTQDPIYGEIAIMFLLSLSTVRPIAEQMALEGVLAQLSSANLSSYFRTHGGKGPFDEPQRMFVIWTEGYLPLCLNLLDSVGPAIAAEIAAFLNGFPSQLDRAAHSLINETPTARNPRAGTITLGTVSEAHSLAMISLVLSSDTARGAADGINAADIPDFHYDGQSVKSLVESLMRSKRSLIDRIRPANPLEERWMTTPGVANADNILVQKIEKELSSMLTCFKGVEGVP</sequence>
<keyword evidence="12" id="KW-1185">Reference proteome</keyword>
<dbReference type="GeneID" id="27906560"/>
<evidence type="ECO:0000313" key="12">
    <source>
        <dbReference type="Proteomes" id="UP000016931"/>
    </source>
</evidence>